<proteinExistence type="predicted"/>
<protein>
    <submittedName>
        <fullName evidence="1">Uncharacterized protein</fullName>
    </submittedName>
</protein>
<comment type="caution">
    <text evidence="1">The sequence shown here is derived from an EMBL/GenBank/DDBJ whole genome shotgun (WGS) entry which is preliminary data.</text>
</comment>
<sequence>MVMFQERTMRNDGSAESLKSQEHNKGVKHLCDMGITKVPQKYVLPALERPNNSITSKPYDVTNLKLPVIDFAQLHGPKHEQVITSLAHACQNYGFFQVINHGISSDVTSKMIDVARRFFELPLKEREKYMSTDIHSLVRYGTSFNQMKDGVFCWRDFLKLICTPDAHSHWPSCPDFREIGVGYAIETKLLFQMLMEAILESLGFGAAKTHNKTPKTKQESGNDNQGNREEDYEDIKKDIEDGSQLMVVNCYPPCPEPELTFGMPPHSDYGFLTLLLQDEVEGLQILHKDRWVTIEPHPQSFVVNIGDHLEIFSNGRYKSVMHRVLANSRKSRISVASLHSLPFTTMIRPWPNLINEENPKRYKDTDFSDFVQYITTCDSKHKNFLESRKMTHIIPNESLSQHN</sequence>
<dbReference type="Proteomes" id="UP001055811">
    <property type="component" value="Linkage Group LG06"/>
</dbReference>
<evidence type="ECO:0000313" key="1">
    <source>
        <dbReference type="EMBL" id="KAI3724111.1"/>
    </source>
</evidence>
<reference evidence="2" key="1">
    <citation type="journal article" date="2022" name="Mol. Ecol. Resour.">
        <title>The genomes of chicory, endive, great burdock and yacon provide insights into Asteraceae palaeo-polyploidization history and plant inulin production.</title>
        <authorList>
            <person name="Fan W."/>
            <person name="Wang S."/>
            <person name="Wang H."/>
            <person name="Wang A."/>
            <person name="Jiang F."/>
            <person name="Liu H."/>
            <person name="Zhao H."/>
            <person name="Xu D."/>
            <person name="Zhang Y."/>
        </authorList>
    </citation>
    <scope>NUCLEOTIDE SEQUENCE [LARGE SCALE GENOMIC DNA]</scope>
    <source>
        <strain evidence="2">cv. Punajuju</strain>
    </source>
</reference>
<organism evidence="1 2">
    <name type="scientific">Cichorium intybus</name>
    <name type="common">Chicory</name>
    <dbReference type="NCBI Taxonomy" id="13427"/>
    <lineage>
        <taxon>Eukaryota</taxon>
        <taxon>Viridiplantae</taxon>
        <taxon>Streptophyta</taxon>
        <taxon>Embryophyta</taxon>
        <taxon>Tracheophyta</taxon>
        <taxon>Spermatophyta</taxon>
        <taxon>Magnoliopsida</taxon>
        <taxon>eudicotyledons</taxon>
        <taxon>Gunneridae</taxon>
        <taxon>Pentapetalae</taxon>
        <taxon>asterids</taxon>
        <taxon>campanulids</taxon>
        <taxon>Asterales</taxon>
        <taxon>Asteraceae</taxon>
        <taxon>Cichorioideae</taxon>
        <taxon>Cichorieae</taxon>
        <taxon>Cichoriinae</taxon>
        <taxon>Cichorium</taxon>
    </lineage>
</organism>
<evidence type="ECO:0000313" key="2">
    <source>
        <dbReference type="Proteomes" id="UP001055811"/>
    </source>
</evidence>
<reference evidence="1 2" key="2">
    <citation type="journal article" date="2022" name="Mol. Ecol. Resour.">
        <title>The genomes of chicory, endive, great burdock and yacon provide insights into Asteraceae paleo-polyploidization history and plant inulin production.</title>
        <authorList>
            <person name="Fan W."/>
            <person name="Wang S."/>
            <person name="Wang H."/>
            <person name="Wang A."/>
            <person name="Jiang F."/>
            <person name="Liu H."/>
            <person name="Zhao H."/>
            <person name="Xu D."/>
            <person name="Zhang Y."/>
        </authorList>
    </citation>
    <scope>NUCLEOTIDE SEQUENCE [LARGE SCALE GENOMIC DNA]</scope>
    <source>
        <strain evidence="2">cv. Punajuju</strain>
        <tissue evidence="1">Leaves</tissue>
    </source>
</reference>
<accession>A0ACB9BPY9</accession>
<gene>
    <name evidence="1" type="ORF">L2E82_35877</name>
</gene>
<name>A0ACB9BPY9_CICIN</name>
<keyword evidence="2" id="KW-1185">Reference proteome</keyword>
<dbReference type="EMBL" id="CM042014">
    <property type="protein sequence ID" value="KAI3724111.1"/>
    <property type="molecule type" value="Genomic_DNA"/>
</dbReference>